<dbReference type="AlphaFoldDB" id="A0AAD7DJ30"/>
<name>A0AAD7DJ30_MYCRO</name>
<organism evidence="1 2">
    <name type="scientific">Mycena rosella</name>
    <name type="common">Pink bonnet</name>
    <name type="synonym">Agaricus rosellus</name>
    <dbReference type="NCBI Taxonomy" id="1033263"/>
    <lineage>
        <taxon>Eukaryota</taxon>
        <taxon>Fungi</taxon>
        <taxon>Dikarya</taxon>
        <taxon>Basidiomycota</taxon>
        <taxon>Agaricomycotina</taxon>
        <taxon>Agaricomycetes</taxon>
        <taxon>Agaricomycetidae</taxon>
        <taxon>Agaricales</taxon>
        <taxon>Marasmiineae</taxon>
        <taxon>Mycenaceae</taxon>
        <taxon>Mycena</taxon>
    </lineage>
</organism>
<evidence type="ECO:0000313" key="1">
    <source>
        <dbReference type="EMBL" id="KAJ7692565.1"/>
    </source>
</evidence>
<evidence type="ECO:0000313" key="2">
    <source>
        <dbReference type="Proteomes" id="UP001221757"/>
    </source>
</evidence>
<proteinExistence type="predicted"/>
<protein>
    <submittedName>
        <fullName evidence="1">Uncharacterized protein</fullName>
    </submittedName>
</protein>
<accession>A0AAD7DJ30</accession>
<keyword evidence="2" id="KW-1185">Reference proteome</keyword>
<gene>
    <name evidence="1" type="ORF">B0H17DRAFT_1200387</name>
</gene>
<comment type="caution">
    <text evidence="1">The sequence shown here is derived from an EMBL/GenBank/DDBJ whole genome shotgun (WGS) entry which is preliminary data.</text>
</comment>
<sequence length="189" mass="21552">MVPVASPPLLKLSTFLEIKDGIAHAVHEFALKGDDFHPTLQFELGRRYHIDDWIDPVFRKLMKLPLASLDMHHMDQIGSAGFFWLVQAQAKINNHRKQFAFDTPTIINHPDCDTPGDYVHMTCVDLLNLLKGTEIEGLCEPCRIRTVTWVWRTGHVTQKEIFVDDAVTAFMALQTDEPIRAALRNFVST</sequence>
<dbReference type="EMBL" id="JARKIE010000051">
    <property type="protein sequence ID" value="KAJ7692565.1"/>
    <property type="molecule type" value="Genomic_DNA"/>
</dbReference>
<reference evidence="1" key="1">
    <citation type="submission" date="2023-03" db="EMBL/GenBank/DDBJ databases">
        <title>Massive genome expansion in bonnet fungi (Mycena s.s.) driven by repeated elements and novel gene families across ecological guilds.</title>
        <authorList>
            <consortium name="Lawrence Berkeley National Laboratory"/>
            <person name="Harder C.B."/>
            <person name="Miyauchi S."/>
            <person name="Viragh M."/>
            <person name="Kuo A."/>
            <person name="Thoen E."/>
            <person name="Andreopoulos B."/>
            <person name="Lu D."/>
            <person name="Skrede I."/>
            <person name="Drula E."/>
            <person name="Henrissat B."/>
            <person name="Morin E."/>
            <person name="Kohler A."/>
            <person name="Barry K."/>
            <person name="LaButti K."/>
            <person name="Morin E."/>
            <person name="Salamov A."/>
            <person name="Lipzen A."/>
            <person name="Mereny Z."/>
            <person name="Hegedus B."/>
            <person name="Baldrian P."/>
            <person name="Stursova M."/>
            <person name="Weitz H."/>
            <person name="Taylor A."/>
            <person name="Grigoriev I.V."/>
            <person name="Nagy L.G."/>
            <person name="Martin F."/>
            <person name="Kauserud H."/>
        </authorList>
    </citation>
    <scope>NUCLEOTIDE SEQUENCE</scope>
    <source>
        <strain evidence="1">CBHHK067</strain>
    </source>
</reference>
<dbReference type="Proteomes" id="UP001221757">
    <property type="component" value="Unassembled WGS sequence"/>
</dbReference>